<evidence type="ECO:0000259" key="7">
    <source>
        <dbReference type="Pfam" id="PF00793"/>
    </source>
</evidence>
<dbReference type="AlphaFoldDB" id="X0XVR5"/>
<evidence type="ECO:0000256" key="5">
    <source>
        <dbReference type="ARBA" id="ARBA00022679"/>
    </source>
</evidence>
<evidence type="ECO:0000256" key="2">
    <source>
        <dbReference type="ARBA" id="ARBA00010499"/>
    </source>
</evidence>
<dbReference type="SUPFAM" id="SSF51569">
    <property type="entry name" value="Aldolase"/>
    <property type="match status" value="1"/>
</dbReference>
<comment type="catalytic activity">
    <reaction evidence="6">
        <text>D-arabinose 5-phosphate + phosphoenolpyruvate + H2O = 3-deoxy-alpha-D-manno-2-octulosonate-8-phosphate + phosphate</text>
        <dbReference type="Rhea" id="RHEA:14053"/>
        <dbReference type="ChEBI" id="CHEBI:15377"/>
        <dbReference type="ChEBI" id="CHEBI:43474"/>
        <dbReference type="ChEBI" id="CHEBI:57693"/>
        <dbReference type="ChEBI" id="CHEBI:58702"/>
        <dbReference type="ChEBI" id="CHEBI:85985"/>
        <dbReference type="EC" id="2.5.1.55"/>
    </reaction>
</comment>
<accession>X0XVR5</accession>
<dbReference type="InterPro" id="IPR006269">
    <property type="entry name" value="KDO8P_synthase"/>
</dbReference>
<gene>
    <name evidence="8" type="ORF">S01H1_64132</name>
</gene>
<evidence type="ECO:0000256" key="6">
    <source>
        <dbReference type="ARBA" id="ARBA00049112"/>
    </source>
</evidence>
<dbReference type="Pfam" id="PF00793">
    <property type="entry name" value="DAHP_synth_1"/>
    <property type="match status" value="1"/>
</dbReference>
<organism evidence="8">
    <name type="scientific">marine sediment metagenome</name>
    <dbReference type="NCBI Taxonomy" id="412755"/>
    <lineage>
        <taxon>unclassified sequences</taxon>
        <taxon>metagenomes</taxon>
        <taxon>ecological metagenomes</taxon>
    </lineage>
</organism>
<dbReference type="InterPro" id="IPR013785">
    <property type="entry name" value="Aldolase_TIM"/>
</dbReference>
<sequence length="244" mass="26306">ELREIAARHDFPVVFKGSVDKANRSSLDSYRGLGFDEGLRVLARVKAETKMPVMTDVHEPGQAKPAAEVADCLQVPAFLCRQTDLIVACAATGKPVNIKKGQFIAPLDIRHAVEKVTAYGTGGVLVSERGSTFGYDDLVVDMRGLIQLREFAPVCFDATHSVQRRQPGEASSDGDRTMVAPLARAAVAVGLDAIFVEVHPTPDSAPCDGPSQLGYQDFERLLTEVRAIDRAMGQFRPGKGAATR</sequence>
<feature type="non-terminal residue" evidence="8">
    <location>
        <position position="1"/>
    </location>
</feature>
<comment type="subcellular location">
    <subcellularLocation>
        <location evidence="1">Cytoplasm</location>
    </subcellularLocation>
</comment>
<name>X0XVR5_9ZZZZ</name>
<comment type="caution">
    <text evidence="8">The sequence shown here is derived from an EMBL/GenBank/DDBJ whole genome shotgun (WGS) entry which is preliminary data.</text>
</comment>
<feature type="domain" description="DAHP synthetase I/KDSA" evidence="7">
    <location>
        <begin position="2"/>
        <end position="225"/>
    </location>
</feature>
<protein>
    <recommendedName>
        <fullName evidence="3">3-deoxy-8-phosphooctulonate synthase</fullName>
        <ecNumber evidence="3">2.5.1.55</ecNumber>
    </recommendedName>
</protein>
<dbReference type="GO" id="GO:0008676">
    <property type="term" value="F:3-deoxy-8-phosphooctulonate synthase activity"/>
    <property type="evidence" value="ECO:0007669"/>
    <property type="project" value="UniProtKB-EC"/>
</dbReference>
<dbReference type="InterPro" id="IPR006218">
    <property type="entry name" value="DAHP1/KDSA"/>
</dbReference>
<keyword evidence="4" id="KW-0963">Cytoplasm</keyword>
<keyword evidence="5" id="KW-0808">Transferase</keyword>
<dbReference type="GO" id="GO:0005737">
    <property type="term" value="C:cytoplasm"/>
    <property type="evidence" value="ECO:0007669"/>
    <property type="project" value="UniProtKB-SubCell"/>
</dbReference>
<reference evidence="8" key="1">
    <citation type="journal article" date="2014" name="Front. Microbiol.">
        <title>High frequency of phylogenetically diverse reductive dehalogenase-homologous genes in deep subseafloor sedimentary metagenomes.</title>
        <authorList>
            <person name="Kawai M."/>
            <person name="Futagami T."/>
            <person name="Toyoda A."/>
            <person name="Takaki Y."/>
            <person name="Nishi S."/>
            <person name="Hori S."/>
            <person name="Arai W."/>
            <person name="Tsubouchi T."/>
            <person name="Morono Y."/>
            <person name="Uchiyama I."/>
            <person name="Ito T."/>
            <person name="Fujiyama A."/>
            <person name="Inagaki F."/>
            <person name="Takami H."/>
        </authorList>
    </citation>
    <scope>NUCLEOTIDE SEQUENCE</scope>
    <source>
        <strain evidence="8">Expedition CK06-06</strain>
    </source>
</reference>
<proteinExistence type="inferred from homology"/>
<evidence type="ECO:0000256" key="1">
    <source>
        <dbReference type="ARBA" id="ARBA00004496"/>
    </source>
</evidence>
<dbReference type="Gene3D" id="3.20.20.70">
    <property type="entry name" value="Aldolase class I"/>
    <property type="match status" value="1"/>
</dbReference>
<dbReference type="EMBL" id="BARS01042256">
    <property type="protein sequence ID" value="GAG40668.1"/>
    <property type="molecule type" value="Genomic_DNA"/>
</dbReference>
<comment type="similarity">
    <text evidence="2">Belongs to the KdsA family.</text>
</comment>
<dbReference type="PANTHER" id="PTHR21057">
    <property type="entry name" value="PHOSPHO-2-DEHYDRO-3-DEOXYHEPTONATE ALDOLASE"/>
    <property type="match status" value="1"/>
</dbReference>
<dbReference type="EC" id="2.5.1.55" evidence="3"/>
<evidence type="ECO:0000256" key="4">
    <source>
        <dbReference type="ARBA" id="ARBA00022490"/>
    </source>
</evidence>
<evidence type="ECO:0000256" key="3">
    <source>
        <dbReference type="ARBA" id="ARBA00012693"/>
    </source>
</evidence>
<evidence type="ECO:0000313" key="8">
    <source>
        <dbReference type="EMBL" id="GAG40668.1"/>
    </source>
</evidence>
<dbReference type="NCBIfam" id="NF003543">
    <property type="entry name" value="PRK05198.1"/>
    <property type="match status" value="1"/>
</dbReference>